<dbReference type="GO" id="GO:0005829">
    <property type="term" value="C:cytosol"/>
    <property type="evidence" value="ECO:0007669"/>
    <property type="project" value="TreeGrafter"/>
</dbReference>
<dbReference type="PROSITE" id="PS50103">
    <property type="entry name" value="ZF_C3H1"/>
    <property type="match status" value="2"/>
</dbReference>
<keyword evidence="3 5" id="KW-0863">Zinc-finger</keyword>
<dbReference type="FunFam" id="4.10.1000.10:FF:000002">
    <property type="entry name" value="Zinc finger protein 36, C3H1 type-like 1"/>
    <property type="match status" value="1"/>
</dbReference>
<keyword evidence="2" id="KW-0677">Repeat</keyword>
<keyword evidence="1 5" id="KW-0479">Metal-binding</keyword>
<evidence type="ECO:0000256" key="1">
    <source>
        <dbReference type="ARBA" id="ARBA00022723"/>
    </source>
</evidence>
<reference evidence="8" key="3">
    <citation type="submission" date="2024-02" db="UniProtKB">
        <authorList>
            <consortium name="WormBaseParasite"/>
        </authorList>
    </citation>
    <scope>IDENTIFICATION</scope>
    <source>
        <strain evidence="8">pt0022</strain>
    </source>
</reference>
<dbReference type="GO" id="GO:0008270">
    <property type="term" value="F:zinc ion binding"/>
    <property type="evidence" value="ECO:0007669"/>
    <property type="project" value="UniProtKB-KW"/>
</dbReference>
<evidence type="ECO:0000313" key="8">
    <source>
        <dbReference type="WBParaSite" id="mrna-Wban_10649"/>
    </source>
</evidence>
<feature type="zinc finger region" description="C3H1-type" evidence="5">
    <location>
        <begin position="104"/>
        <end position="132"/>
    </location>
</feature>
<dbReference type="SUPFAM" id="SSF90229">
    <property type="entry name" value="CCCH zinc finger"/>
    <property type="match status" value="2"/>
</dbReference>
<proteinExistence type="predicted"/>
<reference evidence="7" key="2">
    <citation type="journal article" date="2016" name="Mol. Ecol.">
        <title>Population genomics of the filarial nematode parasite Wuchereria bancrofti from mosquitoes.</title>
        <authorList>
            <person name="Small S.T."/>
            <person name="Reimer L.J."/>
            <person name="Tisch D.J."/>
            <person name="King C.L."/>
            <person name="Christensen B.M."/>
            <person name="Siba P.M."/>
            <person name="Kazura J.W."/>
            <person name="Serre D."/>
            <person name="Zimmerman P.A."/>
        </authorList>
    </citation>
    <scope>NUCLEOTIDE SEQUENCE</scope>
    <source>
        <strain evidence="7">pt0022</strain>
    </source>
</reference>
<dbReference type="PANTHER" id="PTHR12547:SF185">
    <property type="entry name" value="C3H1-TYPE DOMAIN-CONTAINING PROTEIN"/>
    <property type="match status" value="1"/>
</dbReference>
<dbReference type="PANTHER" id="PTHR12547">
    <property type="entry name" value="CCCH ZINC FINGER/TIS11-RELATED"/>
    <property type="match status" value="1"/>
</dbReference>
<name>A0AAF5Q507_WUCBA</name>
<evidence type="ECO:0000256" key="3">
    <source>
        <dbReference type="ARBA" id="ARBA00022771"/>
    </source>
</evidence>
<evidence type="ECO:0000256" key="2">
    <source>
        <dbReference type="ARBA" id="ARBA00022737"/>
    </source>
</evidence>
<sequence length="540" mass="57139">MPAIAAARSGQNIRRTCKLMNDISTSPTTATKIPATTIAGAATITTTTTITTATTTTTITAATTTTAKTTTTAAAATTTTTTKAYGSGKNVQKVISSHLKNSKLYKTELCRTWVDCGRCNYGDKCQYAHGEGDRKPVQRHRKYKTEFCLSFHQVGYCPYGPRCNFIHNEEQPQIGRNQINCSSSNSNNDATTTTTTTTTATTTTTITAVTATATTTLTFGIWQPYCNSMGDSPAPSSSACSSTDSSIGSASPSLDFDENICSAIVATNNGWNTFGTTKFNNNNNNNNIYHLNWPSTIAIATTTTTTTPLPPPLPTTTITTTTTAIATTKATMTVTGTGTETTMVTTAQALPLQTQPILDSALFSDLLELTIDEKKTKKKAILTKTVSESAAVTCAASSGRLPIYHLNWPSTIAIATTTTTTTPLPPPLPTTTITTTTTAIATTKATMTVTGTGTETTMVTTAQALPLQTQPILDSALFSDLLELTIDEKKTKKKAILTKTVSESAAVTCAASSGRLPVFVQLSNPSPASWNKWFELLSDD</sequence>
<dbReference type="SMART" id="SM00356">
    <property type="entry name" value="ZnF_C3H1"/>
    <property type="match status" value="2"/>
</dbReference>
<dbReference type="InterPro" id="IPR045877">
    <property type="entry name" value="ZFP36-like"/>
</dbReference>
<protein>
    <recommendedName>
        <fullName evidence="6">C3H1-type domain-containing protein</fullName>
    </recommendedName>
</protein>
<evidence type="ECO:0000313" key="7">
    <source>
        <dbReference type="Proteomes" id="UP000093561"/>
    </source>
</evidence>
<dbReference type="FunFam" id="4.10.1000.10:FF:000001">
    <property type="entry name" value="zinc finger CCCH domain-containing protein 15-like"/>
    <property type="match status" value="1"/>
</dbReference>
<evidence type="ECO:0000256" key="5">
    <source>
        <dbReference type="PROSITE-ProRule" id="PRU00723"/>
    </source>
</evidence>
<keyword evidence="4 5" id="KW-0862">Zinc</keyword>
<dbReference type="InterPro" id="IPR000571">
    <property type="entry name" value="Znf_CCCH"/>
</dbReference>
<feature type="domain" description="C3H1-type" evidence="6">
    <location>
        <begin position="104"/>
        <end position="132"/>
    </location>
</feature>
<feature type="domain" description="C3H1-type" evidence="6">
    <location>
        <begin position="142"/>
        <end position="170"/>
    </location>
</feature>
<evidence type="ECO:0000256" key="4">
    <source>
        <dbReference type="ARBA" id="ARBA00022833"/>
    </source>
</evidence>
<dbReference type="GO" id="GO:0043186">
    <property type="term" value="C:P granule"/>
    <property type="evidence" value="ECO:0007669"/>
    <property type="project" value="UniProtKB-ARBA"/>
</dbReference>
<accession>A0AAF5Q507</accession>
<dbReference type="AlphaFoldDB" id="A0AAF5Q507"/>
<dbReference type="Pfam" id="PF00642">
    <property type="entry name" value="zf-CCCH"/>
    <property type="match status" value="2"/>
</dbReference>
<feature type="zinc finger region" description="C3H1-type" evidence="5">
    <location>
        <begin position="142"/>
        <end position="170"/>
    </location>
</feature>
<dbReference type="Gene3D" id="4.10.1000.10">
    <property type="entry name" value="Zinc finger, CCCH-type"/>
    <property type="match status" value="2"/>
</dbReference>
<dbReference type="GO" id="GO:0003730">
    <property type="term" value="F:mRNA 3'-UTR binding"/>
    <property type="evidence" value="ECO:0007669"/>
    <property type="project" value="TreeGrafter"/>
</dbReference>
<dbReference type="WBParaSite" id="mrna-Wban_10649">
    <property type="protein sequence ID" value="mrna-Wban_10649"/>
    <property type="gene ID" value="Wban_10649"/>
</dbReference>
<reference evidence="7" key="1">
    <citation type="submission" date="2015-03" db="EMBL/GenBank/DDBJ databases">
        <title>Wuchereria bancrofti Genome Sequencing Papua New Guinea Strain.</title>
        <authorList>
            <person name="Small S.T."/>
            <person name="Serre D."/>
            <person name="Zimmerman P.A."/>
        </authorList>
    </citation>
    <scope>NUCLEOTIDE SEQUENCE [LARGE SCALE GENOMIC DNA]</scope>
    <source>
        <strain evidence="7">pt0022</strain>
    </source>
</reference>
<evidence type="ECO:0000259" key="6">
    <source>
        <dbReference type="PROSITE" id="PS50103"/>
    </source>
</evidence>
<dbReference type="InterPro" id="IPR036855">
    <property type="entry name" value="Znf_CCCH_sf"/>
</dbReference>
<dbReference type="Proteomes" id="UP000093561">
    <property type="component" value="Unassembled WGS sequence"/>
</dbReference>
<organism evidence="7 8">
    <name type="scientific">Wuchereria bancrofti</name>
    <dbReference type="NCBI Taxonomy" id="6293"/>
    <lineage>
        <taxon>Eukaryota</taxon>
        <taxon>Metazoa</taxon>
        <taxon>Ecdysozoa</taxon>
        <taxon>Nematoda</taxon>
        <taxon>Chromadorea</taxon>
        <taxon>Rhabditida</taxon>
        <taxon>Spirurina</taxon>
        <taxon>Spiruromorpha</taxon>
        <taxon>Filarioidea</taxon>
        <taxon>Onchocercidae</taxon>
        <taxon>Wuchereria</taxon>
    </lineage>
</organism>